<name>A0A558DP15_9GAMM</name>
<dbReference type="Proteomes" id="UP000316649">
    <property type="component" value="Unassembled WGS sequence"/>
</dbReference>
<reference evidence="1 2" key="1">
    <citation type="submission" date="2019-07" db="EMBL/GenBank/DDBJ databases">
        <title>The pathways for chlorine oxyanion respiration interact through the shared metabolite chlorate.</title>
        <authorList>
            <person name="Barnum T.P."/>
            <person name="Cheng Y."/>
            <person name="Hill K.A."/>
            <person name="Lucas L.N."/>
            <person name="Carlson H.K."/>
            <person name="Coates J.D."/>
        </authorList>
    </citation>
    <scope>NUCLEOTIDE SEQUENCE [LARGE SCALE GENOMIC DNA]</scope>
    <source>
        <strain evidence="1 2">BK-1</strain>
    </source>
</reference>
<dbReference type="OrthoDB" id="5641137at2"/>
<protein>
    <submittedName>
        <fullName evidence="1">DUF1820 family protein</fullName>
    </submittedName>
</protein>
<comment type="caution">
    <text evidence="1">The sequence shown here is derived from an EMBL/GenBank/DDBJ whole genome shotgun (WGS) entry which is preliminary data.</text>
</comment>
<proteinExistence type="predicted"/>
<keyword evidence="2" id="KW-1185">Reference proteome</keyword>
<organism evidence="1 2">
    <name type="scientific">Sedimenticola selenatireducens</name>
    <dbReference type="NCBI Taxonomy" id="191960"/>
    <lineage>
        <taxon>Bacteria</taxon>
        <taxon>Pseudomonadati</taxon>
        <taxon>Pseudomonadota</taxon>
        <taxon>Gammaproteobacteria</taxon>
        <taxon>Chromatiales</taxon>
        <taxon>Sedimenticolaceae</taxon>
        <taxon>Sedimenticola</taxon>
    </lineage>
</organism>
<accession>A0A558DP15</accession>
<dbReference type="AlphaFoldDB" id="A0A558DP15"/>
<dbReference type="EMBL" id="VMNH01000003">
    <property type="protein sequence ID" value="TVO78373.1"/>
    <property type="molecule type" value="Genomic_DNA"/>
</dbReference>
<evidence type="ECO:0000313" key="2">
    <source>
        <dbReference type="Proteomes" id="UP000316649"/>
    </source>
</evidence>
<dbReference type="InterPro" id="IPR014949">
    <property type="entry name" value="DUF1820"/>
</dbReference>
<gene>
    <name evidence="1" type="ORF">FHP88_01505</name>
</gene>
<sequence length="109" mass="12134">MRIFRVSFINQGKVYQLFAESVNQADVYGFIEIKGLIFGENSALVIDPSEEKLKSEFSGVSRTLVPMHAVIRVDEVEKRGQCKIMELDGSPNITPFPGHIYGPGKSSDK</sequence>
<dbReference type="Pfam" id="PF08850">
    <property type="entry name" value="DUF1820"/>
    <property type="match status" value="1"/>
</dbReference>
<evidence type="ECO:0000313" key="1">
    <source>
        <dbReference type="EMBL" id="TVO78373.1"/>
    </source>
</evidence>
<dbReference type="RefSeq" id="WP_144357218.1">
    <property type="nucleotide sequence ID" value="NZ_VMNH01000003.1"/>
</dbReference>